<evidence type="ECO:0000313" key="3">
    <source>
        <dbReference type="Proteomes" id="UP000801492"/>
    </source>
</evidence>
<dbReference type="GO" id="GO:0005634">
    <property type="term" value="C:nucleus"/>
    <property type="evidence" value="ECO:0007669"/>
    <property type="project" value="TreeGrafter"/>
</dbReference>
<name>A0A8K0CJP1_IGNLU</name>
<dbReference type="GO" id="GO:0003677">
    <property type="term" value="F:DNA binding"/>
    <property type="evidence" value="ECO:0007669"/>
    <property type="project" value="TreeGrafter"/>
</dbReference>
<dbReference type="PANTHER" id="PTHR19303">
    <property type="entry name" value="TRANSPOSON"/>
    <property type="match status" value="1"/>
</dbReference>
<accession>A0A8K0CJP1</accession>
<dbReference type="AlphaFoldDB" id="A0A8K0CJP1"/>
<gene>
    <name evidence="2" type="ORF">ILUMI_18559</name>
</gene>
<dbReference type="PANTHER" id="PTHR19303:SF74">
    <property type="entry name" value="POGO TRANSPOSABLE ELEMENT WITH KRAB DOMAIN"/>
    <property type="match status" value="1"/>
</dbReference>
<organism evidence="2 3">
    <name type="scientific">Ignelater luminosus</name>
    <name type="common">Cucubano</name>
    <name type="synonym">Pyrophorus luminosus</name>
    <dbReference type="NCBI Taxonomy" id="2038154"/>
    <lineage>
        <taxon>Eukaryota</taxon>
        <taxon>Metazoa</taxon>
        <taxon>Ecdysozoa</taxon>
        <taxon>Arthropoda</taxon>
        <taxon>Hexapoda</taxon>
        <taxon>Insecta</taxon>
        <taxon>Pterygota</taxon>
        <taxon>Neoptera</taxon>
        <taxon>Endopterygota</taxon>
        <taxon>Coleoptera</taxon>
        <taxon>Polyphaga</taxon>
        <taxon>Elateriformia</taxon>
        <taxon>Elateroidea</taxon>
        <taxon>Elateridae</taxon>
        <taxon>Agrypninae</taxon>
        <taxon>Pyrophorini</taxon>
        <taxon>Ignelater</taxon>
    </lineage>
</organism>
<keyword evidence="3" id="KW-1185">Reference proteome</keyword>
<dbReference type="Pfam" id="PF03184">
    <property type="entry name" value="DDE_1"/>
    <property type="match status" value="1"/>
</dbReference>
<dbReference type="Proteomes" id="UP000801492">
    <property type="component" value="Unassembled WGS sequence"/>
</dbReference>
<dbReference type="InterPro" id="IPR004875">
    <property type="entry name" value="DDE_SF_endonuclease_dom"/>
</dbReference>
<proteinExistence type="predicted"/>
<dbReference type="EMBL" id="VTPC01082611">
    <property type="protein sequence ID" value="KAF2887614.1"/>
    <property type="molecule type" value="Genomic_DNA"/>
</dbReference>
<evidence type="ECO:0000313" key="2">
    <source>
        <dbReference type="EMBL" id="KAF2887614.1"/>
    </source>
</evidence>
<dbReference type="InterPro" id="IPR050863">
    <property type="entry name" value="CenT-Element_Derived"/>
</dbReference>
<dbReference type="OrthoDB" id="6377204at2759"/>
<reference evidence="2" key="1">
    <citation type="submission" date="2019-08" db="EMBL/GenBank/DDBJ databases">
        <title>The genome of the North American firefly Photinus pyralis.</title>
        <authorList>
            <consortium name="Photinus pyralis genome working group"/>
            <person name="Fallon T.R."/>
            <person name="Sander Lower S.E."/>
            <person name="Weng J.-K."/>
        </authorList>
    </citation>
    <scope>NUCLEOTIDE SEQUENCE</scope>
    <source>
        <strain evidence="2">TRF0915ILg1</strain>
        <tissue evidence="2">Whole body</tissue>
    </source>
</reference>
<comment type="caution">
    <text evidence="2">The sequence shown here is derived from an EMBL/GenBank/DDBJ whole genome shotgun (WGS) entry which is preliminary data.</text>
</comment>
<sequence length="191" mass="20818">MLTGASPGSLALVHKSGWMTSENFLQVLNHPVLLIMDNESHFSVEALDFAKENGIVVLTLPPHTSNKLQPLDKTVVGPFKKFVASGIDSWLLENPNQVVGIFALPRICSLAWDRAASSQNIKSGFCATGISPFDPDIFKDIDFMSSFVSDRETHPVASTSAADALTPPAWLQSARLLSCGRDFKRCHFNST</sequence>
<protein>
    <recommendedName>
        <fullName evidence="1">DDE-1 domain-containing protein</fullName>
    </recommendedName>
</protein>
<evidence type="ECO:0000259" key="1">
    <source>
        <dbReference type="Pfam" id="PF03184"/>
    </source>
</evidence>
<feature type="domain" description="DDE-1" evidence="1">
    <location>
        <begin position="28"/>
        <end position="125"/>
    </location>
</feature>